<keyword evidence="2" id="KW-0812">Transmembrane</keyword>
<reference evidence="3 4" key="1">
    <citation type="journal article" date="2023" name="bioRxiv">
        <title>High-quality genome assemblies of four members of thePodospora anserinaspecies complex.</title>
        <authorList>
            <person name="Ament-Velasquez S.L."/>
            <person name="Vogan A.A."/>
            <person name="Wallerman O."/>
            <person name="Hartmann F."/>
            <person name="Gautier V."/>
            <person name="Silar P."/>
            <person name="Giraud T."/>
            <person name="Johannesson H."/>
        </authorList>
    </citation>
    <scope>NUCLEOTIDE SEQUENCE [LARGE SCALE GENOMIC DNA]</scope>
    <source>
        <strain evidence="3 4">CBS 124.78</strain>
    </source>
</reference>
<name>A0ABR0ID95_9PEZI</name>
<feature type="region of interest" description="Disordered" evidence="1">
    <location>
        <begin position="174"/>
        <end position="204"/>
    </location>
</feature>
<evidence type="ECO:0000256" key="2">
    <source>
        <dbReference type="SAM" id="Phobius"/>
    </source>
</evidence>
<feature type="compositionally biased region" description="Pro residues" evidence="1">
    <location>
        <begin position="182"/>
        <end position="191"/>
    </location>
</feature>
<evidence type="ECO:0000313" key="3">
    <source>
        <dbReference type="EMBL" id="KAK4678101.1"/>
    </source>
</evidence>
<feature type="transmembrane region" description="Helical" evidence="2">
    <location>
        <begin position="72"/>
        <end position="96"/>
    </location>
</feature>
<evidence type="ECO:0000313" key="4">
    <source>
        <dbReference type="Proteomes" id="UP001323617"/>
    </source>
</evidence>
<comment type="caution">
    <text evidence="3">The sequence shown here is derived from an EMBL/GenBank/DDBJ whole genome shotgun (WGS) entry which is preliminary data.</text>
</comment>
<proteinExistence type="predicted"/>
<protein>
    <recommendedName>
        <fullName evidence="5">MARVEL domain-containing protein</fullName>
    </recommendedName>
</protein>
<keyword evidence="2" id="KW-0472">Membrane</keyword>
<keyword evidence="2" id="KW-1133">Transmembrane helix</keyword>
<dbReference type="RefSeq" id="XP_062801571.1">
    <property type="nucleotide sequence ID" value="XM_062940420.1"/>
</dbReference>
<feature type="transmembrane region" description="Helical" evidence="2">
    <location>
        <begin position="12"/>
        <end position="34"/>
    </location>
</feature>
<feature type="transmembrane region" description="Helical" evidence="2">
    <location>
        <begin position="122"/>
        <end position="147"/>
    </location>
</feature>
<keyword evidence="4" id="KW-1185">Reference proteome</keyword>
<dbReference type="Proteomes" id="UP001323617">
    <property type="component" value="Unassembled WGS sequence"/>
</dbReference>
<gene>
    <name evidence="3" type="ORF">QC764_0051730</name>
</gene>
<organism evidence="3 4">
    <name type="scientific">Podospora pseudoanserina</name>
    <dbReference type="NCBI Taxonomy" id="2609844"/>
    <lineage>
        <taxon>Eukaryota</taxon>
        <taxon>Fungi</taxon>
        <taxon>Dikarya</taxon>
        <taxon>Ascomycota</taxon>
        <taxon>Pezizomycotina</taxon>
        <taxon>Sordariomycetes</taxon>
        <taxon>Sordariomycetidae</taxon>
        <taxon>Sordariales</taxon>
        <taxon>Podosporaceae</taxon>
        <taxon>Podospora</taxon>
    </lineage>
</organism>
<sequence length="204" mass="22430">MTPERVNIPRAFNWILPVQVLLAAVAIYSSTYVFNLATTPTILTIIATSIHLLLALSLCLTHSIPTRNTHQIFTTPILLLLLGTGLWAASLCYHAKQVDLLLTYPLLSQTTTQPLTPTWSKIGLATTALNLFLDLALLLLLTLSIIINQNPSPPPPPLPTTISYPQQQSHYTTHHQFTTPTSPIPPVPPIPSTYYSPTIPESRI</sequence>
<evidence type="ECO:0000256" key="1">
    <source>
        <dbReference type="SAM" id="MobiDB-lite"/>
    </source>
</evidence>
<accession>A0ABR0ID95</accession>
<feature type="compositionally biased region" description="Low complexity" evidence="1">
    <location>
        <begin position="192"/>
        <end position="204"/>
    </location>
</feature>
<dbReference type="EMBL" id="JAFFHC010000003">
    <property type="protein sequence ID" value="KAK4678101.1"/>
    <property type="molecule type" value="Genomic_DNA"/>
</dbReference>
<feature type="transmembrane region" description="Helical" evidence="2">
    <location>
        <begin position="40"/>
        <end position="60"/>
    </location>
</feature>
<dbReference type="GeneID" id="87960992"/>
<evidence type="ECO:0008006" key="5">
    <source>
        <dbReference type="Google" id="ProtNLM"/>
    </source>
</evidence>